<comment type="caution">
    <text evidence="3">The sequence shown here is derived from an EMBL/GenBank/DDBJ whole genome shotgun (WGS) entry which is preliminary data.</text>
</comment>
<keyword evidence="4" id="KW-1185">Reference proteome</keyword>
<dbReference type="EMBL" id="SWJE01000006">
    <property type="protein sequence ID" value="TKC88847.1"/>
    <property type="molecule type" value="Genomic_DNA"/>
</dbReference>
<evidence type="ECO:0000256" key="1">
    <source>
        <dbReference type="SAM" id="MobiDB-lite"/>
    </source>
</evidence>
<proteinExistence type="predicted"/>
<protein>
    <submittedName>
        <fullName evidence="3">DUF4157 domain-containing protein</fullName>
    </submittedName>
</protein>
<feature type="domain" description="eCIS core" evidence="2">
    <location>
        <begin position="91"/>
        <end position="156"/>
    </location>
</feature>
<evidence type="ECO:0000313" key="4">
    <source>
        <dbReference type="Proteomes" id="UP000305539"/>
    </source>
</evidence>
<dbReference type="OrthoDB" id="292792at2"/>
<dbReference type="Proteomes" id="UP000305539">
    <property type="component" value="Unassembled WGS sequence"/>
</dbReference>
<name>A0A4U1I6E8_9BURK</name>
<feature type="region of interest" description="Disordered" evidence="1">
    <location>
        <begin position="1"/>
        <end position="93"/>
    </location>
</feature>
<dbReference type="AlphaFoldDB" id="A0A4U1I6E8"/>
<organism evidence="3 4">
    <name type="scientific">Trinickia terrae</name>
    <dbReference type="NCBI Taxonomy" id="2571161"/>
    <lineage>
        <taxon>Bacteria</taxon>
        <taxon>Pseudomonadati</taxon>
        <taxon>Pseudomonadota</taxon>
        <taxon>Betaproteobacteria</taxon>
        <taxon>Burkholderiales</taxon>
        <taxon>Burkholderiaceae</taxon>
        <taxon>Trinickia</taxon>
    </lineage>
</organism>
<evidence type="ECO:0000259" key="2">
    <source>
        <dbReference type="Pfam" id="PF13699"/>
    </source>
</evidence>
<reference evidence="3 4" key="1">
    <citation type="submission" date="2019-04" db="EMBL/GenBank/DDBJ databases">
        <title>Trinickia sp. 7GSK02, isolated from subtropical forest soil.</title>
        <authorList>
            <person name="Gao Z.-H."/>
            <person name="Qiu L.-H."/>
        </authorList>
    </citation>
    <scope>NUCLEOTIDE SEQUENCE [LARGE SCALE GENOMIC DNA]</scope>
    <source>
        <strain evidence="3 4">7GSK02</strain>
    </source>
</reference>
<evidence type="ECO:0000313" key="3">
    <source>
        <dbReference type="EMBL" id="TKC88847.1"/>
    </source>
</evidence>
<sequence>MASERHSGLTQLAADIAASPRMAAQRKQIGGLPVPRPGKKEKVPVQGRFDGAQLKGSPRKRPVQKAGHAGGARKGKPLQKKEEEPADRSGLPAQLKHGIESLSGYSMDDVKVHYNSSRPAQLQAHAYAQGTDIHLAPGQERHLPHEAWHVVQQKQGRVRPTMQMKGGVPVNDDQGLEREADVMGQRAVQMRAQPPGEKAHLPIPGSSDSRVAQRYTVENGYRISAARELAIADNKEEKTFFAKPAAVVRSNAILAGMKSKVKLTPGAAAPAVLANMIAVTPANREEGKPEVFDVNECIDVADRVTNSGQTHAVYKPLGNGPKHLHALRAYDLGALNKLIEVLVKTPDVAPAHVIDAQKGLEPKDLAPNFAFTLGNVAVATNSPADASNALKPKLPNRNLRIALLANVLRDQFTNMPQVQQEIVDQVNELLGAITLKTTEDKDDAEVETWATLINSLIDQTKSMHSDAYSKMPPQEQSKRAAQLGINEAAQPDIGESYATMSTRKPNEKDGDKWTFHFAAVVARDQNDSITLENYNRRGDNAGNSKWYFDMHGAHNQSFHAKHKDTVADGVTVRMGEEATVEMRAQFVRDIESKCGAVPLPIRTRIQDAKTRAELAAIYADAVTA</sequence>
<dbReference type="Pfam" id="PF13699">
    <property type="entry name" value="eCIS_core"/>
    <property type="match status" value="1"/>
</dbReference>
<gene>
    <name evidence="3" type="ORF">FAZ69_13255</name>
</gene>
<dbReference type="InterPro" id="IPR025295">
    <property type="entry name" value="eCIS_core_dom"/>
</dbReference>
<accession>A0A4U1I6E8</accession>